<evidence type="ECO:0000259" key="7">
    <source>
        <dbReference type="PROSITE" id="PS51194"/>
    </source>
</evidence>
<organism evidence="8 9">
    <name type="scientific">Kineococcus halophytocola</name>
    <dbReference type="NCBI Taxonomy" id="3234027"/>
    <lineage>
        <taxon>Bacteria</taxon>
        <taxon>Bacillati</taxon>
        <taxon>Actinomycetota</taxon>
        <taxon>Actinomycetes</taxon>
        <taxon>Kineosporiales</taxon>
        <taxon>Kineosporiaceae</taxon>
        <taxon>Kineococcus</taxon>
    </lineage>
</organism>
<protein>
    <submittedName>
        <fullName evidence="8">ATP-dependent RNA helicase HrpA</fullName>
        <ecNumber evidence="8">3.6.4.13</ecNumber>
    </submittedName>
</protein>
<dbReference type="PROSITE" id="PS51192">
    <property type="entry name" value="HELICASE_ATP_BIND_1"/>
    <property type="match status" value="1"/>
</dbReference>
<dbReference type="InterPro" id="IPR007502">
    <property type="entry name" value="Helicase-assoc_dom"/>
</dbReference>
<dbReference type="InterPro" id="IPR014001">
    <property type="entry name" value="Helicase_ATP-bd"/>
</dbReference>
<keyword evidence="4" id="KW-0067">ATP-binding</keyword>
<evidence type="ECO:0000259" key="6">
    <source>
        <dbReference type="PROSITE" id="PS51192"/>
    </source>
</evidence>
<dbReference type="Pfam" id="PF07717">
    <property type="entry name" value="OB_NTP_bind"/>
    <property type="match status" value="1"/>
</dbReference>
<keyword evidence="9" id="KW-1185">Reference proteome</keyword>
<dbReference type="Gene3D" id="3.40.50.300">
    <property type="entry name" value="P-loop containing nucleotide triphosphate hydrolases"/>
    <property type="match status" value="2"/>
</dbReference>
<dbReference type="InterPro" id="IPR011709">
    <property type="entry name" value="DEAD-box_helicase_OB_fold"/>
</dbReference>
<dbReference type="Gene3D" id="1.20.120.1080">
    <property type="match status" value="1"/>
</dbReference>
<comment type="caution">
    <text evidence="8">The sequence shown here is derived from an EMBL/GenBank/DDBJ whole genome shotgun (WGS) entry which is preliminary data.</text>
</comment>
<dbReference type="Pfam" id="PF13245">
    <property type="entry name" value="AAA_19"/>
    <property type="match status" value="1"/>
</dbReference>
<reference evidence="8 9" key="1">
    <citation type="submission" date="2024-07" db="EMBL/GenBank/DDBJ databases">
        <authorList>
            <person name="Thanompreechachai J."/>
            <person name="Duangmal K."/>
        </authorList>
    </citation>
    <scope>NUCLEOTIDE SEQUENCE [LARGE SCALE GENOMIC DNA]</scope>
    <source>
        <strain evidence="8 9">LSe6-4</strain>
    </source>
</reference>
<dbReference type="Proteomes" id="UP001565927">
    <property type="component" value="Unassembled WGS sequence"/>
</dbReference>
<evidence type="ECO:0000256" key="5">
    <source>
        <dbReference type="SAM" id="MobiDB-lite"/>
    </source>
</evidence>
<gene>
    <name evidence="8" type="primary">hrpA</name>
    <name evidence="8" type="ORF">AB2L27_10440</name>
</gene>
<dbReference type="Pfam" id="PF11898">
    <property type="entry name" value="DUF3418"/>
    <property type="match status" value="1"/>
</dbReference>
<feature type="compositionally biased region" description="Low complexity" evidence="5">
    <location>
        <begin position="7"/>
        <end position="18"/>
    </location>
</feature>
<keyword evidence="1" id="KW-0547">Nucleotide-binding</keyword>
<dbReference type="GO" id="GO:0003724">
    <property type="term" value="F:RNA helicase activity"/>
    <property type="evidence" value="ECO:0007669"/>
    <property type="project" value="UniProtKB-EC"/>
</dbReference>
<dbReference type="SMART" id="SM00490">
    <property type="entry name" value="HELICc"/>
    <property type="match status" value="1"/>
</dbReference>
<feature type="domain" description="Helicase ATP-binding" evidence="6">
    <location>
        <begin position="118"/>
        <end position="281"/>
    </location>
</feature>
<dbReference type="InterPro" id="IPR010222">
    <property type="entry name" value="RNA_helicase_HrpA"/>
</dbReference>
<dbReference type="Pfam" id="PF21010">
    <property type="entry name" value="HA2_C"/>
    <property type="match status" value="1"/>
</dbReference>
<evidence type="ECO:0000256" key="1">
    <source>
        <dbReference type="ARBA" id="ARBA00022741"/>
    </source>
</evidence>
<dbReference type="SMART" id="SM00847">
    <property type="entry name" value="HA2"/>
    <property type="match status" value="1"/>
</dbReference>
<dbReference type="GO" id="GO:0016787">
    <property type="term" value="F:hydrolase activity"/>
    <property type="evidence" value="ECO:0007669"/>
    <property type="project" value="UniProtKB-KW"/>
</dbReference>
<keyword evidence="2 8" id="KW-0378">Hydrolase</keyword>
<feature type="compositionally biased region" description="Basic and acidic residues" evidence="5">
    <location>
        <begin position="28"/>
        <end position="41"/>
    </location>
</feature>
<dbReference type="PANTHER" id="PTHR18934:SF99">
    <property type="entry name" value="ATP-DEPENDENT RNA HELICASE DHX37-RELATED"/>
    <property type="match status" value="1"/>
</dbReference>
<dbReference type="EC" id="3.6.4.13" evidence="8"/>
<dbReference type="EMBL" id="JBGFTU010000010">
    <property type="protein sequence ID" value="MEZ0165179.1"/>
    <property type="molecule type" value="Genomic_DNA"/>
</dbReference>
<evidence type="ECO:0000313" key="9">
    <source>
        <dbReference type="Proteomes" id="UP001565927"/>
    </source>
</evidence>
<dbReference type="PROSITE" id="PS51194">
    <property type="entry name" value="HELICASE_CTER"/>
    <property type="match status" value="1"/>
</dbReference>
<evidence type="ECO:0000256" key="2">
    <source>
        <dbReference type="ARBA" id="ARBA00022801"/>
    </source>
</evidence>
<evidence type="ECO:0000313" key="8">
    <source>
        <dbReference type="EMBL" id="MEZ0165179.1"/>
    </source>
</evidence>
<dbReference type="InterPro" id="IPR001650">
    <property type="entry name" value="Helicase_C-like"/>
</dbReference>
<sequence length="1404" mass="155607">MSRTPQRSRSSSRSSSRGRSGRPGGRRPGPEVRALPDDPRARALAERLSGVSLRDEDRLRRRLAALARRPVEAFAADLDQLEALTSAAEARTARRAASVPSLEYPEQLPVSQAKDDIARALAEHQVIVVAGETGSGKTTQLPKIALEVGRGVRGRIGHTQPRRIAARAVAERVAEELRTELGGTVGYAVRFTDTVGEDSLVKVMTDGILLAEIQRDPELLQYDTLIVDEAHERSLTIDFLLGYLAQLLPRRPDLKLVITSATIDPQRFSRHFGGAPVLEVSGRTYPVEVRYRPLLAAELAEELLGDLGGEDEGGDSLDDRDDLTALVGDDRDQTEGILDAVRELAAEGPGDVLVFLPGEREIRDTADALADLVKTRELRGTEILPLFARLSAEEQHRVFRTTGNRRIVLATNVAETSLTVPGIRYVVDAGTARISRYSHRTKVQRLPVERISQASANQRAGRCGRVADGICIRLYSQADYESRPEFTDPEILRTNLAAVILQMTSLGLGDIARFPFVEPPEARAVADGLALLAELGALETPRPTDRGVPRLTRTGRDLARLPIDPRLGRMVLEGQRNGCLRDVLVVVAALSVQDPRERPLEQRERAAQLHARFRNDTSDFLTYLNLWSYLQHLQADLSSSAFRRRVKAEMLHFLRIREWQDTFSQLRRVVRDLQFEVPRAEPAELAEGEVFPDPGYDADAVHRSLLAGLLGNIGLKDVREEKSGTGDRGGRREPRRAQVEYLGARGAKFAVSPGSALGRKNPDWVVAAELVETSRLWARVVGGIDPRWIEPLAEHVVKRTYSEPRWSRKRAAVVATERVTLYGVPVVAGRTVAYGGIDPELSRDLFLRHALVEGDFETRHAFFHRNRELLAEAEELEHRARRRDIVVDDEVLFAFYDARVPADVVSGRHFDAWWKQARREDPELLTFDPAMLVTEDDAVSEEQFPRTWRQGDLDLALEYVFDPGSAADGLTVEVPVEVVNRFDDRDLLWQVPGFRHDLVTAMIRSLPKELRRNLAPAPDKASRFLERAEPRREEFWAAFERELPALGDGTEIYEQDVDWSRVPAHLRPTFRVRGADGSVIAAGKDFPRLRTQLETTVEETLTAAADDVQRTGATSWAGLPDPVPATHTSVVRGTDVTSFPALVDEGETVGLRTFPTEAAARTAHREGVLRLLLLALPSPVRAVQDGLANDARLLLARAPHGNANAVVADAAHAAAAHLLQEHGGADVRTRAAFEALVAAVRPGSTDLTATTVDRTLRVLRTAAAVERNISRTSSLALVPSLADVREQFTGLVHAGFVAQTGLERLPDLLRYLQGIDRRLATMPDNPQRDRVRMAEFTRVREQWRTAVRRAGERSGGPVPPELARLRWTLEELRLQKFAPGVPTAHPVSDERVLKALAELAQTRP</sequence>
<dbReference type="InterPro" id="IPR024590">
    <property type="entry name" value="HrpA_C"/>
</dbReference>
<name>A0ABV4H0T5_9ACTN</name>
<feature type="domain" description="Helicase C-terminal" evidence="7">
    <location>
        <begin position="336"/>
        <end position="507"/>
    </location>
</feature>
<keyword evidence="3 8" id="KW-0347">Helicase</keyword>
<dbReference type="SMART" id="SM00382">
    <property type="entry name" value="AAA"/>
    <property type="match status" value="1"/>
</dbReference>
<dbReference type="InterPro" id="IPR027417">
    <property type="entry name" value="P-loop_NTPase"/>
</dbReference>
<dbReference type="PANTHER" id="PTHR18934">
    <property type="entry name" value="ATP-DEPENDENT RNA HELICASE"/>
    <property type="match status" value="1"/>
</dbReference>
<dbReference type="SMART" id="SM00487">
    <property type="entry name" value="DEXDc"/>
    <property type="match status" value="1"/>
</dbReference>
<feature type="region of interest" description="Disordered" evidence="5">
    <location>
        <begin position="1"/>
        <end position="41"/>
    </location>
</feature>
<evidence type="ECO:0000256" key="3">
    <source>
        <dbReference type="ARBA" id="ARBA00022806"/>
    </source>
</evidence>
<dbReference type="InterPro" id="IPR003593">
    <property type="entry name" value="AAA+_ATPase"/>
</dbReference>
<dbReference type="CDD" id="cd18791">
    <property type="entry name" value="SF2_C_RHA"/>
    <property type="match status" value="1"/>
</dbReference>
<evidence type="ECO:0000256" key="4">
    <source>
        <dbReference type="ARBA" id="ARBA00022840"/>
    </source>
</evidence>
<dbReference type="RefSeq" id="WP_370441403.1">
    <property type="nucleotide sequence ID" value="NZ_JBGFTU010000010.1"/>
</dbReference>
<accession>A0ABV4H0T5</accession>
<dbReference type="NCBIfam" id="TIGR01967">
    <property type="entry name" value="DEAH_box_HrpA"/>
    <property type="match status" value="1"/>
</dbReference>
<dbReference type="Pfam" id="PF00271">
    <property type="entry name" value="Helicase_C"/>
    <property type="match status" value="1"/>
</dbReference>
<proteinExistence type="predicted"/>
<dbReference type="SUPFAM" id="SSF52540">
    <property type="entry name" value="P-loop containing nucleoside triphosphate hydrolases"/>
    <property type="match status" value="1"/>
</dbReference>